<dbReference type="RefSeq" id="WP_126803769.1">
    <property type="nucleotide sequence ID" value="NZ_PIPL01000001.1"/>
</dbReference>
<sequence>MEYIIIIALVAAGFLFFRSSVLGKQKPESKPAPEETKPTAEASETVSAPVAEKSAPATAKKKAPVKTSPVKTGRESAPAAKVKTESKEPAVAKEKVAAPTVTPQTGALPEPVVAQIDALQGTQDPLSRHRLYVQITDATYKDRKTADVREAFKHYAEQHVNEFKKIKPLLKKQNGGKLPQVLTFQNYANVLMEDGQYDKAIAVCEEALAHGLDDKTRTGFKGRIERIQAKAS</sequence>
<dbReference type="Proteomes" id="UP000288293">
    <property type="component" value="Unassembled WGS sequence"/>
</dbReference>
<accession>A0A432WAE9</accession>
<comment type="caution">
    <text evidence="2">The sequence shown here is derived from an EMBL/GenBank/DDBJ whole genome shotgun (WGS) entry which is preliminary data.</text>
</comment>
<dbReference type="OrthoDB" id="6398477at2"/>
<feature type="compositionally biased region" description="Basic and acidic residues" evidence="1">
    <location>
        <begin position="25"/>
        <end position="38"/>
    </location>
</feature>
<dbReference type="EMBL" id="PIPL01000001">
    <property type="protein sequence ID" value="RUO26956.1"/>
    <property type="molecule type" value="Genomic_DNA"/>
</dbReference>
<organism evidence="2 3">
    <name type="scientific">Aliidiomarina minuta</name>
    <dbReference type="NCBI Taxonomy" id="880057"/>
    <lineage>
        <taxon>Bacteria</taxon>
        <taxon>Pseudomonadati</taxon>
        <taxon>Pseudomonadota</taxon>
        <taxon>Gammaproteobacteria</taxon>
        <taxon>Alteromonadales</taxon>
        <taxon>Idiomarinaceae</taxon>
        <taxon>Aliidiomarina</taxon>
    </lineage>
</organism>
<proteinExistence type="predicted"/>
<evidence type="ECO:0000313" key="3">
    <source>
        <dbReference type="Proteomes" id="UP000288293"/>
    </source>
</evidence>
<evidence type="ECO:0000256" key="1">
    <source>
        <dbReference type="SAM" id="MobiDB-lite"/>
    </source>
</evidence>
<reference evidence="2 3" key="1">
    <citation type="journal article" date="2011" name="Front. Microbiol.">
        <title>Genomic signatures of strain selection and enhancement in Bacillus atrophaeus var. globigii, a historical biowarfare simulant.</title>
        <authorList>
            <person name="Gibbons H.S."/>
            <person name="Broomall S.M."/>
            <person name="McNew L.A."/>
            <person name="Daligault H."/>
            <person name="Chapman C."/>
            <person name="Bruce D."/>
            <person name="Karavis M."/>
            <person name="Krepps M."/>
            <person name="McGregor P.A."/>
            <person name="Hong C."/>
            <person name="Park K.H."/>
            <person name="Akmal A."/>
            <person name="Feldman A."/>
            <person name="Lin J.S."/>
            <person name="Chang W.E."/>
            <person name="Higgs B.W."/>
            <person name="Demirev P."/>
            <person name="Lindquist J."/>
            <person name="Liem A."/>
            <person name="Fochler E."/>
            <person name="Read T.D."/>
            <person name="Tapia R."/>
            <person name="Johnson S."/>
            <person name="Bishop-Lilly K.A."/>
            <person name="Detter C."/>
            <person name="Han C."/>
            <person name="Sozhamannan S."/>
            <person name="Rosenzweig C.N."/>
            <person name="Skowronski E.W."/>
        </authorList>
    </citation>
    <scope>NUCLEOTIDE SEQUENCE [LARGE SCALE GENOMIC DNA]</scope>
    <source>
        <strain evidence="2 3">MLST1</strain>
    </source>
</reference>
<protein>
    <submittedName>
        <fullName evidence="2">Uncharacterized protein</fullName>
    </submittedName>
</protein>
<evidence type="ECO:0000313" key="2">
    <source>
        <dbReference type="EMBL" id="RUO26956.1"/>
    </source>
</evidence>
<name>A0A432WAE9_9GAMM</name>
<gene>
    <name evidence="2" type="ORF">CWE09_09760</name>
</gene>
<feature type="region of interest" description="Disordered" evidence="1">
    <location>
        <begin position="25"/>
        <end position="104"/>
    </location>
</feature>
<dbReference type="AlphaFoldDB" id="A0A432WAE9"/>
<keyword evidence="3" id="KW-1185">Reference proteome</keyword>
<feature type="compositionally biased region" description="Basic and acidic residues" evidence="1">
    <location>
        <begin position="82"/>
        <end position="96"/>
    </location>
</feature>